<evidence type="ECO:0000259" key="9">
    <source>
        <dbReference type="PROSITE" id="PS50075"/>
    </source>
</evidence>
<dbReference type="Pfam" id="PF08659">
    <property type="entry name" value="KR"/>
    <property type="match status" value="1"/>
</dbReference>
<feature type="domain" description="Ketosynthase family 3 (KS3)" evidence="10">
    <location>
        <begin position="51"/>
        <end position="466"/>
    </location>
</feature>
<dbReference type="Pfam" id="PF00109">
    <property type="entry name" value="ketoacyl-synt"/>
    <property type="match status" value="1"/>
</dbReference>
<evidence type="ECO:0000256" key="5">
    <source>
        <dbReference type="ARBA" id="ARBA00023002"/>
    </source>
</evidence>
<dbReference type="PROSITE" id="PS50075">
    <property type="entry name" value="CARRIER"/>
    <property type="match status" value="1"/>
</dbReference>
<dbReference type="Gene3D" id="3.40.50.720">
    <property type="entry name" value="NAD(P)-binding Rossmann-like Domain"/>
    <property type="match status" value="1"/>
</dbReference>
<dbReference type="InterPro" id="IPR032821">
    <property type="entry name" value="PKS_assoc"/>
</dbReference>
<dbReference type="Gene3D" id="3.10.129.110">
    <property type="entry name" value="Polyketide synthase dehydratase"/>
    <property type="match status" value="1"/>
</dbReference>
<dbReference type="Pfam" id="PF00698">
    <property type="entry name" value="Acyl_transf_1"/>
    <property type="match status" value="1"/>
</dbReference>
<protein>
    <recommendedName>
        <fullName evidence="14">Carrier domain-containing protein</fullName>
    </recommendedName>
</protein>
<dbReference type="Gene3D" id="3.30.70.3290">
    <property type="match status" value="1"/>
</dbReference>
<dbReference type="Pfam" id="PF02801">
    <property type="entry name" value="Ketoacyl-synt_C"/>
    <property type="match status" value="1"/>
</dbReference>
<dbReference type="InterPro" id="IPR020807">
    <property type="entry name" value="PKS_DH"/>
</dbReference>
<dbReference type="SUPFAM" id="SSF52151">
    <property type="entry name" value="FabD/lysophospholipase-like"/>
    <property type="match status" value="1"/>
</dbReference>
<dbReference type="Gene3D" id="3.40.50.150">
    <property type="entry name" value="Vaccinia Virus protein VP39"/>
    <property type="match status" value="1"/>
</dbReference>
<keyword evidence="1" id="KW-0596">Phosphopantetheine</keyword>
<feature type="active site" description="Proton acceptor; for dehydratase activity" evidence="8">
    <location>
        <position position="977"/>
    </location>
</feature>
<evidence type="ECO:0000259" key="10">
    <source>
        <dbReference type="PROSITE" id="PS52004"/>
    </source>
</evidence>
<dbReference type="Pfam" id="PF14765">
    <property type="entry name" value="PS-DH"/>
    <property type="match status" value="1"/>
</dbReference>
<dbReference type="InterPro" id="IPR020806">
    <property type="entry name" value="PKS_PP-bd"/>
</dbReference>
<dbReference type="InterPro" id="IPR049900">
    <property type="entry name" value="PKS_mFAS_DH"/>
</dbReference>
<dbReference type="PROSITE" id="PS52019">
    <property type="entry name" value="PKS_MFAS_DH"/>
    <property type="match status" value="1"/>
</dbReference>
<dbReference type="GO" id="GO:0004315">
    <property type="term" value="F:3-oxoacyl-[acyl-carrier-protein] synthase activity"/>
    <property type="evidence" value="ECO:0007669"/>
    <property type="project" value="InterPro"/>
</dbReference>
<keyword evidence="4" id="KW-0521">NADP</keyword>
<dbReference type="InterPro" id="IPR001227">
    <property type="entry name" value="Ac_transferase_dom_sf"/>
</dbReference>
<dbReference type="SUPFAM" id="SSF55048">
    <property type="entry name" value="Probable ACP-binding domain of malonyl-CoA ACP transacylase"/>
    <property type="match status" value="1"/>
</dbReference>
<dbReference type="Pfam" id="PF08242">
    <property type="entry name" value="Methyltransf_12"/>
    <property type="match status" value="1"/>
</dbReference>
<dbReference type="SUPFAM" id="SSF50129">
    <property type="entry name" value="GroES-like"/>
    <property type="match status" value="1"/>
</dbReference>
<dbReference type="Gene3D" id="1.10.1200.10">
    <property type="entry name" value="ACP-like"/>
    <property type="match status" value="1"/>
</dbReference>
<dbReference type="InterPro" id="IPR014043">
    <property type="entry name" value="Acyl_transferase_dom"/>
</dbReference>
<dbReference type="InterPro" id="IPR011032">
    <property type="entry name" value="GroES-like_sf"/>
</dbReference>
<dbReference type="InterPro" id="IPR016035">
    <property type="entry name" value="Acyl_Trfase/lysoPLipase"/>
</dbReference>
<keyword evidence="3" id="KW-0808">Transferase</keyword>
<dbReference type="SUPFAM" id="SSF47336">
    <property type="entry name" value="ACP-like"/>
    <property type="match status" value="1"/>
</dbReference>
<evidence type="ECO:0000256" key="4">
    <source>
        <dbReference type="ARBA" id="ARBA00022857"/>
    </source>
</evidence>
<dbReference type="GO" id="GO:0016491">
    <property type="term" value="F:oxidoreductase activity"/>
    <property type="evidence" value="ECO:0007669"/>
    <property type="project" value="UniProtKB-KW"/>
</dbReference>
<dbReference type="Pfam" id="PF16197">
    <property type="entry name" value="KAsynt_C_assoc"/>
    <property type="match status" value="1"/>
</dbReference>
<evidence type="ECO:0000259" key="11">
    <source>
        <dbReference type="PROSITE" id="PS52019"/>
    </source>
</evidence>
<dbReference type="CDD" id="cd05274">
    <property type="entry name" value="KR_FAS_SDR_x"/>
    <property type="match status" value="1"/>
</dbReference>
<dbReference type="SUPFAM" id="SSF53335">
    <property type="entry name" value="S-adenosyl-L-methionine-dependent methyltransferases"/>
    <property type="match status" value="1"/>
</dbReference>
<dbReference type="InterPro" id="IPR014030">
    <property type="entry name" value="Ketoacyl_synth_N"/>
</dbReference>
<dbReference type="SUPFAM" id="SSF53901">
    <property type="entry name" value="Thiolase-like"/>
    <property type="match status" value="1"/>
</dbReference>
<dbReference type="GO" id="GO:0006633">
    <property type="term" value="P:fatty acid biosynthetic process"/>
    <property type="evidence" value="ECO:0007669"/>
    <property type="project" value="InterPro"/>
</dbReference>
<dbReference type="Pfam" id="PF00550">
    <property type="entry name" value="PP-binding"/>
    <property type="match status" value="1"/>
</dbReference>
<evidence type="ECO:0008006" key="14">
    <source>
        <dbReference type="Google" id="ProtNLM"/>
    </source>
</evidence>
<dbReference type="Gene3D" id="3.40.47.10">
    <property type="match status" value="1"/>
</dbReference>
<evidence type="ECO:0000313" key="12">
    <source>
        <dbReference type="EMBL" id="KAJ3579707.1"/>
    </source>
</evidence>
<keyword evidence="6" id="KW-0511">Multifunctional enzyme</keyword>
<dbReference type="PANTHER" id="PTHR43775">
    <property type="entry name" value="FATTY ACID SYNTHASE"/>
    <property type="match status" value="1"/>
</dbReference>
<dbReference type="SMART" id="SM00822">
    <property type="entry name" value="PKS_KR"/>
    <property type="match status" value="1"/>
</dbReference>
<evidence type="ECO:0000256" key="1">
    <source>
        <dbReference type="ARBA" id="ARBA00022450"/>
    </source>
</evidence>
<keyword evidence="2" id="KW-0597">Phosphoprotein</keyword>
<dbReference type="SMART" id="SM00825">
    <property type="entry name" value="PKS_KS"/>
    <property type="match status" value="1"/>
</dbReference>
<accession>A0A9W8NNN0</accession>
<name>A0A9W8NNN0_9PEZI</name>
<dbReference type="Gene3D" id="3.40.366.10">
    <property type="entry name" value="Malonyl-Coenzyme A Acyl Carrier Protein, domain 2"/>
    <property type="match status" value="1"/>
</dbReference>
<sequence>MTVNGTANDAICRHPNGDIGATTNGTVRNHVNGAKVNGDSHNLRKLADSTPEPIAICGIGLRLPGGIHSGEALWDVLYNGKDLRGPIPADRFNIEGFGNSLGNKAAIKTRYGYFLDEDLDVFDPSFTNMGREELEKTDPQQRKVLEVARECLENAGETNWRSRPIGVYVGTFGDDWLQSVTRESQFTGGYNLSGDLMIANRISYEFDLQGPSLAVKTGCSASLVALHEACRALQKGDCCAALVCGTSLLMGPHVFSVMTGEGILSAEGSCKTFDAAADGFARADGINAVFLKRLPDAIRDGNPIRAVIRNTGNNSDGRSQGLLSPRASAQEALMRHVYSQAHLDPADTGFIECHGTGTPTGDPIETSAIGNIFGERGIFIGSVKPNVGHSEGASGITSLIKSVLSLEHLIIPPNIKFLNPNPKIPFTEKNLVVPTVPTPWPKGRALRVSVNSFGIGGSNAHVIMESPAQFFTNNKLPQQLKTPPPFSLEAPRLLLFSGNTAESVKTMMEQCIDYNRQHPTRLNNLAFTLANKREKLSRRSYALAWPGLDKSSEAAPVVKAPTRKLPVIFCFSGQGSQWPEMGRELLKSHSVFSESILEMDRILKSLKSPPRWTLRDELMKQKQSTRVYEAELSQPLTTAVQLGLVNVLRQLGVKPEAVIGHSSGEIAAAYASGLLSMGQAIIISYLRGWATKFQANNGSMAAIGLGADAIGSHLPEGVVIAAENSPSSVSISGDTEAVNHVVEKLKGSLPDILARRLQVDMAYHSTHMSIVGKKYLEAMKRELGAETLSLLPTCSGTTMFSTVTTQPVTQALDLTYWVINLTSEVKFSPAFSNMLASLESQPVCIEIGPHSQMSGPVRQISATHRLECTYIPVMKRFADCLESLLGAIGQLFQHNVDLNVSADKELFPPGETLVDMPLYPWNHSVKYWFENRVSHDFRFRKYGHHALLGERITESSALEPAWRCVLELEDEPWLKGHVVDKNIVFPFSGYVSMAGEAIRQISGIEQVGYKVKHIVVHTALVLAETKPVELVTTLRRRKLTDSSDSDYYDFVVSSFSGRTWTKHCEGSVTALHQRIKTDTNAKTLPRKVVASRWYEVMARVGLKYGDAFRGIQFLEASPSECRAIAGVTATASGPFLFHPATMDSAFQLVIAAGAKAAARNLTQLVVPTLIEEIDVFPMPDSMIAEAWACSDHNNVGLECTSGEDLVLRVKGARLTPLESDQDQDTDAHKAARMEFFPDVDFMDVAPLIRTPKVKRDSRIALESIVLLSILDSADRLEHLEPSQPHYHTYREWLRRERDRATNGGYPFTEIDAIRFAGLNRTERSDEIQSRLAEASQDPNVRLLASGIYKVNQNCEGLFTGQADALALLLEDNILTEIYNSVSFDFSQYVRLQCISKPKLRILEVGAGTGGATELILRDLVRSSNNPLYSIYTFTDISAGFFAQASERFSYAPNMEYKVFDISQSPSDQGFDPESYDIIIANNVVHATANLNVTLGNLQPLLRPGGQLLLSEVCATAAKAPGFVFGQFSGWWMGEADNRKWEPFVPVDRWDRELKAAGFTGVDTAVFDETEPYQYCAAMISHIAPKGLVATPNLRNITILCDNPETGLSFRLIEDLQSRGHGVNVAKFGALPLPPNDPILVTLDLEGYFFEEITAERLRTLQDICRQHQGQQLLWLMPQVQVGSVNPRHGQTIGALRIIREELSVPFHTLEMAQSEPSFTNLALKVLQKIVVADETGALDPDREFVVENGEVLIGRCQPMLLERSKPFAVAEDSVVKQLSIGKTGLLETLHWVATGPNELKGDEIEIDAKAVGLNFRDIMVSMGVLTFGDGTPQLGIEMSGIVTRTGSDVRHVRAGDRVIAVASEGCFSTRAIAKAPLVVQIPKRLSFEEAATMPTVFGTVLQALVKVARLRKGASVLIHSACGGIGHAAIQVCKIAGAEIYVTTGSVAKANYAHEVLNIPRNRIFNSRDNSFLDALMRETHGKGVDIVLNSLSGNLLHASWECVAEFGQLIELGKRDLVGYGTLALEPFLKNRSYCCVDLAHMLECRPEEVGDLLREMVDLFSAGKIEPIQTRAVYDAREIEQAFRHMQKGDHIGKIVVKMPDNSGSLTAHVKPVAMKFDPAASYLITGGLGGLGRSVATWMAERGARNLIFLSRSAGKGRNDSTFFAELAALNCAAIPVSGRVEVEEDVRRAIAAAPSPVKGVIHLAMVLRDGAALDLTFEDWTAAIAPKVQGAWNLHNAFIQRAEALDFFVAASSIATLAHHPGQINYAAANAALESMIQYRRASNLPAAVLGLCAADDAGFVADNPIIRRKLQAQGVHFLPEKQILDYFEFALSNQLDPVTSDEKPQGFIKRSVNHGYTIVGLHSEVPLDDPRCPTVWRRNRKMSMYHNIRATSSSAGSDSSNGLKVFLERASADSDPAQFLLNDANISYLATEIGTRIFHFMMRDAADLDISASISAIGMDSLMAIELRRWWKQTFAVDVTVLEIMGAGTIMELGRLAGEGIGKRLSGNS</sequence>
<dbReference type="SUPFAM" id="SSF51735">
    <property type="entry name" value="NAD(P)-binding Rossmann-fold domains"/>
    <property type="match status" value="2"/>
</dbReference>
<dbReference type="InterPro" id="IPR016036">
    <property type="entry name" value="Malonyl_transacylase_ACP-bd"/>
</dbReference>
<dbReference type="GO" id="GO:0004312">
    <property type="term" value="F:fatty acid synthase activity"/>
    <property type="evidence" value="ECO:0007669"/>
    <property type="project" value="TreeGrafter"/>
</dbReference>
<dbReference type="SMART" id="SM00823">
    <property type="entry name" value="PKS_PP"/>
    <property type="match status" value="1"/>
</dbReference>
<dbReference type="Pfam" id="PF08240">
    <property type="entry name" value="ADH_N"/>
    <property type="match status" value="1"/>
</dbReference>
<dbReference type="InterPro" id="IPR014031">
    <property type="entry name" value="Ketoacyl_synth_C"/>
</dbReference>
<dbReference type="SMART" id="SM00829">
    <property type="entry name" value="PKS_ER"/>
    <property type="match status" value="1"/>
</dbReference>
<dbReference type="Pfam" id="PF13602">
    <property type="entry name" value="ADH_zinc_N_2"/>
    <property type="match status" value="1"/>
</dbReference>
<proteinExistence type="predicted"/>
<dbReference type="PROSITE" id="PS52004">
    <property type="entry name" value="KS3_2"/>
    <property type="match status" value="1"/>
</dbReference>
<dbReference type="SMART" id="SM00826">
    <property type="entry name" value="PKS_DH"/>
    <property type="match status" value="1"/>
</dbReference>
<keyword evidence="5" id="KW-0560">Oxidoreductase</keyword>
<dbReference type="VEuPathDB" id="FungiDB:F4678DRAFT_471227"/>
<feature type="domain" description="PKS/mFAS DH" evidence="11">
    <location>
        <begin position="945"/>
        <end position="1223"/>
    </location>
</feature>
<dbReference type="InterPro" id="IPR036291">
    <property type="entry name" value="NAD(P)-bd_dom_sf"/>
</dbReference>
<evidence type="ECO:0000256" key="6">
    <source>
        <dbReference type="ARBA" id="ARBA00023268"/>
    </source>
</evidence>
<dbReference type="InterPro" id="IPR018201">
    <property type="entry name" value="Ketoacyl_synth_AS"/>
</dbReference>
<keyword evidence="7" id="KW-0012">Acyltransferase</keyword>
<dbReference type="InterPro" id="IPR020841">
    <property type="entry name" value="PKS_Beta-ketoAc_synthase_dom"/>
</dbReference>
<evidence type="ECO:0000256" key="8">
    <source>
        <dbReference type="PROSITE-ProRule" id="PRU01363"/>
    </source>
</evidence>
<dbReference type="InterPro" id="IPR013968">
    <property type="entry name" value="PKS_KR"/>
</dbReference>
<dbReference type="CDD" id="cd05195">
    <property type="entry name" value="enoyl_red"/>
    <property type="match status" value="1"/>
</dbReference>
<dbReference type="InterPro" id="IPR049551">
    <property type="entry name" value="PKS_DH_C"/>
</dbReference>
<dbReference type="PROSITE" id="PS00606">
    <property type="entry name" value="KS3_1"/>
    <property type="match status" value="1"/>
</dbReference>
<gene>
    <name evidence="12" type="ORF">NPX13_g862</name>
</gene>
<organism evidence="12 13">
    <name type="scientific">Xylaria arbuscula</name>
    <dbReference type="NCBI Taxonomy" id="114810"/>
    <lineage>
        <taxon>Eukaryota</taxon>
        <taxon>Fungi</taxon>
        <taxon>Dikarya</taxon>
        <taxon>Ascomycota</taxon>
        <taxon>Pezizomycotina</taxon>
        <taxon>Sordariomycetes</taxon>
        <taxon>Xylariomycetidae</taxon>
        <taxon>Xylariales</taxon>
        <taxon>Xylariaceae</taxon>
        <taxon>Xylaria</taxon>
    </lineage>
</organism>
<evidence type="ECO:0000256" key="3">
    <source>
        <dbReference type="ARBA" id="ARBA00022679"/>
    </source>
</evidence>
<dbReference type="Proteomes" id="UP001148614">
    <property type="component" value="Unassembled WGS sequence"/>
</dbReference>
<evidence type="ECO:0000256" key="2">
    <source>
        <dbReference type="ARBA" id="ARBA00022553"/>
    </source>
</evidence>
<dbReference type="InterPro" id="IPR009081">
    <property type="entry name" value="PP-bd_ACP"/>
</dbReference>
<dbReference type="InterPro" id="IPR036736">
    <property type="entry name" value="ACP-like_sf"/>
</dbReference>
<dbReference type="InterPro" id="IPR050091">
    <property type="entry name" value="PKS_NRPS_Biosynth_Enz"/>
</dbReference>
<dbReference type="SMART" id="SM00827">
    <property type="entry name" value="PKS_AT"/>
    <property type="match status" value="1"/>
</dbReference>
<feature type="domain" description="Carrier" evidence="9">
    <location>
        <begin position="2429"/>
        <end position="2506"/>
    </location>
</feature>
<dbReference type="InterPro" id="IPR057326">
    <property type="entry name" value="KR_dom"/>
</dbReference>
<dbReference type="Gene3D" id="3.90.180.10">
    <property type="entry name" value="Medium-chain alcohol dehydrogenases, catalytic domain"/>
    <property type="match status" value="1"/>
</dbReference>
<dbReference type="Pfam" id="PF21089">
    <property type="entry name" value="PKS_DH_N"/>
    <property type="match status" value="1"/>
</dbReference>
<dbReference type="InterPro" id="IPR029063">
    <property type="entry name" value="SAM-dependent_MTases_sf"/>
</dbReference>
<dbReference type="CDD" id="cd02440">
    <property type="entry name" value="AdoMet_MTases"/>
    <property type="match status" value="1"/>
</dbReference>
<dbReference type="PANTHER" id="PTHR43775:SF37">
    <property type="entry name" value="SI:DKEY-61P9.11"/>
    <property type="match status" value="1"/>
</dbReference>
<dbReference type="EMBL" id="JANPWZ010000067">
    <property type="protein sequence ID" value="KAJ3579707.1"/>
    <property type="molecule type" value="Genomic_DNA"/>
</dbReference>
<reference evidence="12" key="1">
    <citation type="submission" date="2022-07" db="EMBL/GenBank/DDBJ databases">
        <title>Genome Sequence of Xylaria arbuscula.</title>
        <authorList>
            <person name="Buettner E."/>
        </authorList>
    </citation>
    <scope>NUCLEOTIDE SEQUENCE</scope>
    <source>
        <strain evidence="12">VT107</strain>
    </source>
</reference>
<feature type="active site" description="Proton donor; for dehydratase activity" evidence="8">
    <location>
        <position position="1143"/>
    </location>
</feature>
<keyword evidence="13" id="KW-1185">Reference proteome</keyword>
<dbReference type="InterPro" id="IPR020843">
    <property type="entry name" value="ER"/>
</dbReference>
<dbReference type="CDD" id="cd00833">
    <property type="entry name" value="PKS"/>
    <property type="match status" value="1"/>
</dbReference>
<comment type="caution">
    <text evidence="12">The sequence shown here is derived from an EMBL/GenBank/DDBJ whole genome shotgun (WGS) entry which is preliminary data.</text>
</comment>
<dbReference type="InterPro" id="IPR016039">
    <property type="entry name" value="Thiolase-like"/>
</dbReference>
<feature type="region of interest" description="N-terminal hotdog fold" evidence="8">
    <location>
        <begin position="945"/>
        <end position="1075"/>
    </location>
</feature>
<evidence type="ECO:0000313" key="13">
    <source>
        <dbReference type="Proteomes" id="UP001148614"/>
    </source>
</evidence>
<dbReference type="InterPro" id="IPR013217">
    <property type="entry name" value="Methyltransf_12"/>
</dbReference>
<dbReference type="InterPro" id="IPR049552">
    <property type="entry name" value="PKS_DH_N"/>
</dbReference>
<evidence type="ECO:0000256" key="7">
    <source>
        <dbReference type="ARBA" id="ARBA00023315"/>
    </source>
</evidence>
<dbReference type="InterPro" id="IPR013154">
    <property type="entry name" value="ADH-like_N"/>
</dbReference>
<dbReference type="InterPro" id="IPR042104">
    <property type="entry name" value="PKS_dehydratase_sf"/>
</dbReference>
<dbReference type="GO" id="GO:0044550">
    <property type="term" value="P:secondary metabolite biosynthetic process"/>
    <property type="evidence" value="ECO:0007669"/>
    <property type="project" value="TreeGrafter"/>
</dbReference>
<feature type="region of interest" description="C-terminal hotdog fold" evidence="8">
    <location>
        <begin position="1085"/>
        <end position="1223"/>
    </location>
</feature>
<dbReference type="GO" id="GO:0031177">
    <property type="term" value="F:phosphopantetheine binding"/>
    <property type="evidence" value="ECO:0007669"/>
    <property type="project" value="InterPro"/>
</dbReference>